<sequence length="274" mass="28405">MNEVDEHMEHAGRQLQAMLAAALAIAQAVAERRDRAVRDAARQAGADAQEIARRAQLGRLTQAQALPTVAEVAGRGPLSQTPAGSTADVVDGLRATDVADVATAWAAHTATGGGDPRQWDDALRAVGADPDRARADALRIKADVVDPAVASRDAARQVEDLAAARVVVTGDHAAGRAVDADRTAVLEQLHGPDWAGHVITAGTDGAAVTHPETVAESGPGGAWQHGAEAPRLAGMAQTTRAGRSSLPGQPGSQLRRGQRHTVEAARQREPGLER</sequence>
<accession>A0ABY6P5B3</accession>
<protein>
    <recommendedName>
        <fullName evidence="4">DUF222 domain-containing protein</fullName>
    </recommendedName>
</protein>
<dbReference type="EMBL" id="CP110616">
    <property type="protein sequence ID" value="UZJ26840.1"/>
    <property type="molecule type" value="Genomic_DNA"/>
</dbReference>
<name>A0ABY6P5B3_9NOCA</name>
<feature type="compositionally biased region" description="Basic and acidic residues" evidence="1">
    <location>
        <begin position="260"/>
        <end position="274"/>
    </location>
</feature>
<feature type="compositionally biased region" description="Polar residues" evidence="1">
    <location>
        <begin position="236"/>
        <end position="252"/>
    </location>
</feature>
<dbReference type="Proteomes" id="UP001164965">
    <property type="component" value="Plasmid unnamed1"/>
</dbReference>
<dbReference type="RefSeq" id="WP_265384944.1">
    <property type="nucleotide sequence ID" value="NZ_CP110616.1"/>
</dbReference>
<keyword evidence="2" id="KW-0614">Plasmid</keyword>
<feature type="region of interest" description="Disordered" evidence="1">
    <location>
        <begin position="211"/>
        <end position="274"/>
    </location>
</feature>
<evidence type="ECO:0000313" key="3">
    <source>
        <dbReference type="Proteomes" id="UP001164965"/>
    </source>
</evidence>
<keyword evidence="3" id="KW-1185">Reference proteome</keyword>
<evidence type="ECO:0000313" key="2">
    <source>
        <dbReference type="EMBL" id="UZJ26840.1"/>
    </source>
</evidence>
<evidence type="ECO:0008006" key="4">
    <source>
        <dbReference type="Google" id="ProtNLM"/>
    </source>
</evidence>
<gene>
    <name evidence="2" type="ORF">RHODO2019_18325</name>
</gene>
<reference evidence="2" key="1">
    <citation type="submission" date="2022-10" db="EMBL/GenBank/DDBJ databases">
        <title>Rhodococcus sp.75.</title>
        <authorList>
            <person name="Sun M."/>
        </authorList>
    </citation>
    <scope>NUCLEOTIDE SEQUENCE</scope>
    <source>
        <strain evidence="2">75</strain>
        <plasmid evidence="2">unnamed1</plasmid>
    </source>
</reference>
<geneLocation type="plasmid" evidence="2 3">
    <name>unnamed1</name>
</geneLocation>
<evidence type="ECO:0000256" key="1">
    <source>
        <dbReference type="SAM" id="MobiDB-lite"/>
    </source>
</evidence>
<proteinExistence type="predicted"/>
<organism evidence="2 3">
    <name type="scientific">Rhodococcus antarcticus</name>
    <dbReference type="NCBI Taxonomy" id="2987751"/>
    <lineage>
        <taxon>Bacteria</taxon>
        <taxon>Bacillati</taxon>
        <taxon>Actinomycetota</taxon>
        <taxon>Actinomycetes</taxon>
        <taxon>Mycobacteriales</taxon>
        <taxon>Nocardiaceae</taxon>
        <taxon>Rhodococcus</taxon>
    </lineage>
</organism>